<dbReference type="PANTHER" id="PTHR10015:SF161">
    <property type="entry name" value="HEAT STRESS TRANSCRIPTION FACTOR A-4A"/>
    <property type="match status" value="1"/>
</dbReference>
<feature type="region of interest" description="Disordered" evidence="9">
    <location>
        <begin position="105"/>
        <end position="131"/>
    </location>
</feature>
<dbReference type="FunFam" id="1.10.10.10:FF:000057">
    <property type="entry name" value="Heat shock transcription factor 1"/>
    <property type="match status" value="1"/>
</dbReference>
<dbReference type="PRINTS" id="PR00056">
    <property type="entry name" value="HSFDOMAIN"/>
</dbReference>
<dbReference type="InterPro" id="IPR036390">
    <property type="entry name" value="WH_DNA-bd_sf"/>
</dbReference>
<feature type="compositionally biased region" description="Low complexity" evidence="9">
    <location>
        <begin position="108"/>
        <end position="123"/>
    </location>
</feature>
<dbReference type="KEGG" id="egr:104445047"/>
<dbReference type="Gene3D" id="1.10.10.10">
    <property type="entry name" value="Winged helix-like DNA-binding domain superfamily/Winged helix DNA-binding domain"/>
    <property type="match status" value="1"/>
</dbReference>
<feature type="region of interest" description="Disordered" evidence="9">
    <location>
        <begin position="368"/>
        <end position="398"/>
    </location>
</feature>
<evidence type="ECO:0000313" key="11">
    <source>
        <dbReference type="EMBL" id="KCW74169.1"/>
    </source>
</evidence>
<keyword evidence="3" id="KW-0805">Transcription regulation</keyword>
<protein>
    <recommendedName>
        <fullName evidence="10">HSF-type DNA-binding domain-containing protein</fullName>
    </recommendedName>
</protein>
<evidence type="ECO:0000256" key="8">
    <source>
        <dbReference type="ARBA" id="ARBA00061350"/>
    </source>
</evidence>
<evidence type="ECO:0000256" key="3">
    <source>
        <dbReference type="ARBA" id="ARBA00023015"/>
    </source>
</evidence>
<dbReference type="FunCoup" id="A0A059C7E8">
    <property type="interactions" value="755"/>
</dbReference>
<dbReference type="SMART" id="SM00415">
    <property type="entry name" value="HSF"/>
    <property type="match status" value="1"/>
</dbReference>
<evidence type="ECO:0000256" key="7">
    <source>
        <dbReference type="ARBA" id="ARBA00023242"/>
    </source>
</evidence>
<dbReference type="OrthoDB" id="60033at2759"/>
<dbReference type="Gramene" id="KCW74169">
    <property type="protein sequence ID" value="KCW74169"/>
    <property type="gene ID" value="EUGRSUZ_E02813"/>
</dbReference>
<evidence type="ECO:0000259" key="10">
    <source>
        <dbReference type="PROSITE" id="PS00434"/>
    </source>
</evidence>
<dbReference type="PROSITE" id="PS00434">
    <property type="entry name" value="HSF_DOMAIN"/>
    <property type="match status" value="1"/>
</dbReference>
<dbReference type="AlphaFoldDB" id="A0A059C7E8"/>
<dbReference type="SUPFAM" id="SSF46785">
    <property type="entry name" value="Winged helix' DNA-binding domain"/>
    <property type="match status" value="1"/>
</dbReference>
<dbReference type="GO" id="GO:0005634">
    <property type="term" value="C:nucleus"/>
    <property type="evidence" value="ECO:0000318"/>
    <property type="project" value="GO_Central"/>
</dbReference>
<keyword evidence="5" id="KW-0238">DNA-binding</keyword>
<dbReference type="eggNOG" id="KOG0627">
    <property type="taxonomic scope" value="Eukaryota"/>
</dbReference>
<dbReference type="GO" id="GO:0034605">
    <property type="term" value="P:cellular response to heat"/>
    <property type="evidence" value="ECO:0000318"/>
    <property type="project" value="GO_Central"/>
</dbReference>
<sequence length="422" mass="47555">MDESPSGSNSLPPFLVKTYEMVDAASTDPVVSWSQGSKSFVVWNPPEFARDLLPKYFKHNNFSSFIRQLNTYGFRKIDPERWEFANDDFVRGQPQLLKNIHRRKPVHSHSLQNLQNQGSSSPLTDAERQGLKEEVERLKGDKESLQLELQVHEEERKGFEVQMQNLKARLLKMEERQKNMVSNLGNVLQKPGLALNMLIESEFNDKKRRLPRIGYYHDEGHGEDNHAGTPQTLTRENIDGASSLPSILDLYEQLESSLTIWEYIAHDCENIGQRNSTLDFDETTSCADSPAISCIQFNIDARPRSPTIDMNSEPTAATVFEPAVVTTSEPALTVASEPVSSKEQAVATAPNVPAGVNDVFWEQFLTENPGSSDVQEVQSERKDTDGRRNESKPADHSRFWWNAKTVNNLTGQLGHLTPAEST</sequence>
<evidence type="ECO:0000256" key="1">
    <source>
        <dbReference type="ARBA" id="ARBA00004123"/>
    </source>
</evidence>
<evidence type="ECO:0000256" key="5">
    <source>
        <dbReference type="ARBA" id="ARBA00023125"/>
    </source>
</evidence>
<dbReference type="InterPro" id="IPR036388">
    <property type="entry name" value="WH-like_DNA-bd_sf"/>
</dbReference>
<gene>
    <name evidence="11" type="ORF">EUGRSUZ_E02813</name>
</gene>
<dbReference type="InterPro" id="IPR000232">
    <property type="entry name" value="HSF_DNA-bd"/>
</dbReference>
<reference evidence="11" key="1">
    <citation type="submission" date="2013-07" db="EMBL/GenBank/DDBJ databases">
        <title>The genome of Eucalyptus grandis.</title>
        <authorList>
            <person name="Schmutz J."/>
            <person name="Hayes R."/>
            <person name="Myburg A."/>
            <person name="Tuskan G."/>
            <person name="Grattapaglia D."/>
            <person name="Rokhsar D.S."/>
        </authorList>
    </citation>
    <scope>NUCLEOTIDE SEQUENCE</scope>
    <source>
        <tissue evidence="11">Leaf extractions</tissue>
    </source>
</reference>
<dbReference type="Pfam" id="PF00447">
    <property type="entry name" value="HSF_DNA-bind"/>
    <property type="match status" value="1"/>
</dbReference>
<keyword evidence="2" id="KW-0597">Phosphoprotein</keyword>
<evidence type="ECO:0000256" key="6">
    <source>
        <dbReference type="ARBA" id="ARBA00023163"/>
    </source>
</evidence>
<evidence type="ECO:0000256" key="9">
    <source>
        <dbReference type="SAM" id="MobiDB-lite"/>
    </source>
</evidence>
<feature type="domain" description="HSF-type DNA-binding" evidence="10">
    <location>
        <begin position="53"/>
        <end position="77"/>
    </location>
</feature>
<organism evidence="11">
    <name type="scientific">Eucalyptus grandis</name>
    <name type="common">Flooded gum</name>
    <dbReference type="NCBI Taxonomy" id="71139"/>
    <lineage>
        <taxon>Eukaryota</taxon>
        <taxon>Viridiplantae</taxon>
        <taxon>Streptophyta</taxon>
        <taxon>Embryophyta</taxon>
        <taxon>Tracheophyta</taxon>
        <taxon>Spermatophyta</taxon>
        <taxon>Magnoliopsida</taxon>
        <taxon>eudicotyledons</taxon>
        <taxon>Gunneridae</taxon>
        <taxon>Pentapetalae</taxon>
        <taxon>rosids</taxon>
        <taxon>malvids</taxon>
        <taxon>Myrtales</taxon>
        <taxon>Myrtaceae</taxon>
        <taxon>Myrtoideae</taxon>
        <taxon>Eucalypteae</taxon>
        <taxon>Eucalyptus</taxon>
    </lineage>
</organism>
<feature type="compositionally biased region" description="Basic and acidic residues" evidence="9">
    <location>
        <begin position="378"/>
        <end position="398"/>
    </location>
</feature>
<dbReference type="STRING" id="71139.A0A059C7E8"/>
<feature type="compositionally biased region" description="Basic and acidic residues" evidence="9">
    <location>
        <begin position="215"/>
        <end position="226"/>
    </location>
</feature>
<dbReference type="GO" id="GO:0043565">
    <property type="term" value="F:sequence-specific DNA binding"/>
    <property type="evidence" value="ECO:0007669"/>
    <property type="project" value="InterPro"/>
</dbReference>
<dbReference type="InParanoid" id="A0A059C7E8"/>
<comment type="similarity">
    <text evidence="8">Belongs to the HSF family. Class A subfamily.</text>
</comment>
<name>A0A059C7E8_EUCGR</name>
<dbReference type="GO" id="GO:0003700">
    <property type="term" value="F:DNA-binding transcription factor activity"/>
    <property type="evidence" value="ECO:0000318"/>
    <property type="project" value="GO_Central"/>
</dbReference>
<dbReference type="SMR" id="A0A059C7E8"/>
<keyword evidence="4" id="KW-0346">Stress response</keyword>
<proteinExistence type="inferred from homology"/>
<feature type="region of interest" description="Disordered" evidence="9">
    <location>
        <begin position="215"/>
        <end position="237"/>
    </location>
</feature>
<evidence type="ECO:0000256" key="2">
    <source>
        <dbReference type="ARBA" id="ARBA00022553"/>
    </source>
</evidence>
<dbReference type="EMBL" id="KK198757">
    <property type="protein sequence ID" value="KCW74169.1"/>
    <property type="molecule type" value="Genomic_DNA"/>
</dbReference>
<comment type="subcellular location">
    <subcellularLocation>
        <location evidence="1">Nucleus</location>
    </subcellularLocation>
</comment>
<dbReference type="PANTHER" id="PTHR10015">
    <property type="entry name" value="HEAT SHOCK TRANSCRIPTION FACTOR"/>
    <property type="match status" value="1"/>
</dbReference>
<accession>A0A059C7E8</accession>
<keyword evidence="7" id="KW-0539">Nucleus</keyword>
<evidence type="ECO:0000256" key="4">
    <source>
        <dbReference type="ARBA" id="ARBA00023016"/>
    </source>
</evidence>
<keyword evidence="6" id="KW-0804">Transcription</keyword>
<dbReference type="OMA" id="PQLEMNE"/>
<feature type="compositionally biased region" description="Polar residues" evidence="9">
    <location>
        <begin position="368"/>
        <end position="377"/>
    </location>
</feature>